<organism evidence="1">
    <name type="scientific">Cyprideis torosa</name>
    <dbReference type="NCBI Taxonomy" id="163714"/>
    <lineage>
        <taxon>Eukaryota</taxon>
        <taxon>Metazoa</taxon>
        <taxon>Ecdysozoa</taxon>
        <taxon>Arthropoda</taxon>
        <taxon>Crustacea</taxon>
        <taxon>Oligostraca</taxon>
        <taxon>Ostracoda</taxon>
        <taxon>Podocopa</taxon>
        <taxon>Podocopida</taxon>
        <taxon>Cytherocopina</taxon>
        <taxon>Cytheroidea</taxon>
        <taxon>Cytherideidae</taxon>
        <taxon>Cyprideis</taxon>
    </lineage>
</organism>
<protein>
    <submittedName>
        <fullName evidence="1">Uncharacterized protein</fullName>
    </submittedName>
</protein>
<feature type="non-terminal residue" evidence="1">
    <location>
        <position position="78"/>
    </location>
</feature>
<reference evidence="1" key="1">
    <citation type="submission" date="2020-11" db="EMBL/GenBank/DDBJ databases">
        <authorList>
            <person name="Tran Van P."/>
        </authorList>
    </citation>
    <scope>NUCLEOTIDE SEQUENCE</scope>
</reference>
<name>A0A7R8WUK3_9CRUS</name>
<dbReference type="AlphaFoldDB" id="A0A7R8WUK3"/>
<feature type="non-terminal residue" evidence="1">
    <location>
        <position position="1"/>
    </location>
</feature>
<proteinExistence type="predicted"/>
<evidence type="ECO:0000313" key="1">
    <source>
        <dbReference type="EMBL" id="CAD7238350.1"/>
    </source>
</evidence>
<accession>A0A7R8WUK3</accession>
<sequence>TIRFEAYEASLIQGKLLPAIIHSAGPTLRIEAYEAFLIQGKLLPAIIHSAGPTLRIEAYEASLIQVSSHILQPITAMN</sequence>
<dbReference type="EMBL" id="OB699930">
    <property type="protein sequence ID" value="CAD7238350.1"/>
    <property type="molecule type" value="Genomic_DNA"/>
</dbReference>
<gene>
    <name evidence="1" type="ORF">CTOB1V02_LOCUS16165</name>
</gene>